<feature type="region of interest" description="Disordered" evidence="1">
    <location>
        <begin position="44"/>
        <end position="70"/>
    </location>
</feature>
<dbReference type="SMART" id="SM00317">
    <property type="entry name" value="SET"/>
    <property type="match status" value="1"/>
</dbReference>
<feature type="domain" description="SET" evidence="2">
    <location>
        <begin position="71"/>
        <end position="206"/>
    </location>
</feature>
<evidence type="ECO:0000256" key="1">
    <source>
        <dbReference type="SAM" id="MobiDB-lite"/>
    </source>
</evidence>
<evidence type="ECO:0000313" key="3">
    <source>
        <dbReference type="EMBL" id="GMI29332.1"/>
    </source>
</evidence>
<comment type="caution">
    <text evidence="3">The sequence shown here is derived from an EMBL/GenBank/DDBJ whole genome shotgun (WGS) entry which is preliminary data.</text>
</comment>
<dbReference type="Pfam" id="PF00856">
    <property type="entry name" value="SET"/>
    <property type="match status" value="1"/>
</dbReference>
<gene>
    <name evidence="3" type="ORF">TeGR_g217</name>
</gene>
<dbReference type="EMBL" id="BRYB01000394">
    <property type="protein sequence ID" value="GMI29332.1"/>
    <property type="molecule type" value="Genomic_DNA"/>
</dbReference>
<proteinExistence type="predicted"/>
<sequence length="217" mass="22931">MHVTLGTLTAIPPPTLSAAASALASSPPVLPHLPPLLVHRRSPSRFSPPGLLSRSPLPAPGGPLLTPGGGARVSVRASPSRGGLGAFADNPVLAGTFLGVYEGKTSTRCGEENEYFFAVAEEVGIDGCEGGGWTAFMNHEGGEGRNVEARVVGREEGRVVTVVAEDGGFAEVDLADVEGGWAGNKRVEFWTRRRVEAGEELLFHYGKEFGDWLDRDR</sequence>
<evidence type="ECO:0000313" key="4">
    <source>
        <dbReference type="Proteomes" id="UP001165060"/>
    </source>
</evidence>
<dbReference type="Proteomes" id="UP001165060">
    <property type="component" value="Unassembled WGS sequence"/>
</dbReference>
<name>A0ABQ6MMM3_9STRA</name>
<accession>A0ABQ6MMM3</accession>
<dbReference type="InterPro" id="IPR001214">
    <property type="entry name" value="SET_dom"/>
</dbReference>
<evidence type="ECO:0000259" key="2">
    <source>
        <dbReference type="PROSITE" id="PS50280"/>
    </source>
</evidence>
<dbReference type="Gene3D" id="2.170.270.10">
    <property type="entry name" value="SET domain"/>
    <property type="match status" value="1"/>
</dbReference>
<feature type="compositionally biased region" description="Low complexity" evidence="1">
    <location>
        <begin position="44"/>
        <end position="66"/>
    </location>
</feature>
<dbReference type="InterPro" id="IPR046341">
    <property type="entry name" value="SET_dom_sf"/>
</dbReference>
<reference evidence="3 4" key="1">
    <citation type="journal article" date="2023" name="Commun. Biol.">
        <title>Genome analysis of Parmales, the sister group of diatoms, reveals the evolutionary specialization of diatoms from phago-mixotrophs to photoautotrophs.</title>
        <authorList>
            <person name="Ban H."/>
            <person name="Sato S."/>
            <person name="Yoshikawa S."/>
            <person name="Yamada K."/>
            <person name="Nakamura Y."/>
            <person name="Ichinomiya M."/>
            <person name="Sato N."/>
            <person name="Blanc-Mathieu R."/>
            <person name="Endo H."/>
            <person name="Kuwata A."/>
            <person name="Ogata H."/>
        </authorList>
    </citation>
    <scope>NUCLEOTIDE SEQUENCE [LARGE SCALE GENOMIC DNA]</scope>
</reference>
<organism evidence="3 4">
    <name type="scientific">Tetraparma gracilis</name>
    <dbReference type="NCBI Taxonomy" id="2962635"/>
    <lineage>
        <taxon>Eukaryota</taxon>
        <taxon>Sar</taxon>
        <taxon>Stramenopiles</taxon>
        <taxon>Ochrophyta</taxon>
        <taxon>Bolidophyceae</taxon>
        <taxon>Parmales</taxon>
        <taxon>Triparmaceae</taxon>
        <taxon>Tetraparma</taxon>
    </lineage>
</organism>
<dbReference type="PROSITE" id="PS50280">
    <property type="entry name" value="SET"/>
    <property type="match status" value="1"/>
</dbReference>
<keyword evidence="4" id="KW-1185">Reference proteome</keyword>
<dbReference type="SUPFAM" id="SSF82199">
    <property type="entry name" value="SET domain"/>
    <property type="match status" value="1"/>
</dbReference>
<protein>
    <recommendedName>
        <fullName evidence="2">SET domain-containing protein</fullName>
    </recommendedName>
</protein>